<dbReference type="EMBL" id="JBAKAZ010000010">
    <property type="protein sequence ID" value="MEL0628829.1"/>
    <property type="molecule type" value="Genomic_DNA"/>
</dbReference>
<accession>A0ABU9GNK2</accession>
<dbReference type="Gene3D" id="3.40.50.80">
    <property type="entry name" value="Nucleotide-binding domain of ferredoxin-NADP reductase (FNR) module"/>
    <property type="match status" value="1"/>
</dbReference>
<dbReference type="CDD" id="cd06193">
    <property type="entry name" value="siderophore_interacting"/>
    <property type="match status" value="1"/>
</dbReference>
<dbReference type="Pfam" id="PF04954">
    <property type="entry name" value="SIP"/>
    <property type="match status" value="1"/>
</dbReference>
<evidence type="ECO:0000256" key="1">
    <source>
        <dbReference type="ARBA" id="ARBA00035644"/>
    </source>
</evidence>
<dbReference type="RefSeq" id="WP_341596838.1">
    <property type="nucleotide sequence ID" value="NZ_JBAKAZ010000010.1"/>
</dbReference>
<dbReference type="InterPro" id="IPR017938">
    <property type="entry name" value="Riboflavin_synthase-like_b-brl"/>
</dbReference>
<gene>
    <name evidence="3" type="ORF">V6256_04325</name>
</gene>
<feature type="domain" description="FAD-binding FR-type" evidence="2">
    <location>
        <begin position="4"/>
        <end position="123"/>
    </location>
</feature>
<dbReference type="InterPro" id="IPR007037">
    <property type="entry name" value="SIP_rossman_dom"/>
</dbReference>
<comment type="caution">
    <text evidence="3">The sequence shown here is derived from an EMBL/GenBank/DDBJ whole genome shotgun (WGS) entry which is preliminary data.</text>
</comment>
<dbReference type="Gene3D" id="2.40.30.10">
    <property type="entry name" value="Translation factors"/>
    <property type="match status" value="1"/>
</dbReference>
<evidence type="ECO:0000313" key="3">
    <source>
        <dbReference type="EMBL" id="MEL0628829.1"/>
    </source>
</evidence>
<protein>
    <submittedName>
        <fullName evidence="3">Siderophore-interacting protein</fullName>
    </submittedName>
</protein>
<dbReference type="SUPFAM" id="SSF63380">
    <property type="entry name" value="Riboflavin synthase domain-like"/>
    <property type="match status" value="1"/>
</dbReference>
<dbReference type="PANTHER" id="PTHR30157">
    <property type="entry name" value="FERRIC REDUCTASE, NADPH-DEPENDENT"/>
    <property type="match status" value="1"/>
</dbReference>
<sequence>MKKPMPKKVQVIKTQKITENLQRIVLMSEQLDAFPDNCDGGYFKLLFNAEGGTDLSTLEEGQRPIMRTYTIRKFSREDHTIEVDFVRHSVTDLQCGFAARWAINAKVGDTISINGPGLIEDINPQVDWFFMAADMTSLPALSAKIAKLPEQAQGYAVIKVIDEADIQALKAPANIKFIWLTEKQSLIEQVRALTWLPGDVSVWAACEFDSMRALRTYFRNEKQVNKENLYLSSYWKHGVTEDGHKVIKRKDALETQN</sequence>
<dbReference type="Pfam" id="PF08021">
    <property type="entry name" value="FAD_binding_9"/>
    <property type="match status" value="1"/>
</dbReference>
<dbReference type="PROSITE" id="PS51384">
    <property type="entry name" value="FAD_FR"/>
    <property type="match status" value="1"/>
</dbReference>
<dbReference type="InterPro" id="IPR039261">
    <property type="entry name" value="FNR_nucleotide-bd"/>
</dbReference>
<dbReference type="InterPro" id="IPR039374">
    <property type="entry name" value="SIP_fam"/>
</dbReference>
<proteinExistence type="inferred from homology"/>
<reference evidence="3 4" key="1">
    <citation type="submission" date="2024-02" db="EMBL/GenBank/DDBJ databases">
        <title>Bacteria isolated from the canopy kelp, Nereocystis luetkeana.</title>
        <authorList>
            <person name="Pfister C.A."/>
            <person name="Younker I.T."/>
            <person name="Light S.H."/>
        </authorList>
    </citation>
    <scope>NUCLEOTIDE SEQUENCE [LARGE SCALE GENOMIC DNA]</scope>
    <source>
        <strain evidence="3 4">TI.1.05</strain>
    </source>
</reference>
<dbReference type="InterPro" id="IPR017927">
    <property type="entry name" value="FAD-bd_FR_type"/>
</dbReference>
<comment type="similarity">
    <text evidence="1">Belongs to the SIP oxidoreductase family.</text>
</comment>
<organism evidence="3 4">
    <name type="scientific">Psychromonas aquatilis</name>
    <dbReference type="NCBI Taxonomy" id="2005072"/>
    <lineage>
        <taxon>Bacteria</taxon>
        <taxon>Pseudomonadati</taxon>
        <taxon>Pseudomonadota</taxon>
        <taxon>Gammaproteobacteria</taxon>
        <taxon>Alteromonadales</taxon>
        <taxon>Psychromonadaceae</taxon>
        <taxon>Psychromonas</taxon>
    </lineage>
</organism>
<dbReference type="Proteomes" id="UP001369082">
    <property type="component" value="Unassembled WGS sequence"/>
</dbReference>
<evidence type="ECO:0000313" key="4">
    <source>
        <dbReference type="Proteomes" id="UP001369082"/>
    </source>
</evidence>
<evidence type="ECO:0000259" key="2">
    <source>
        <dbReference type="PROSITE" id="PS51384"/>
    </source>
</evidence>
<name>A0ABU9GNK2_9GAMM</name>
<dbReference type="InterPro" id="IPR013113">
    <property type="entry name" value="SIP_FAD-bd"/>
</dbReference>
<dbReference type="PANTHER" id="PTHR30157:SF0">
    <property type="entry name" value="NADPH-DEPENDENT FERRIC-CHELATE REDUCTASE"/>
    <property type="match status" value="1"/>
</dbReference>
<keyword evidence="4" id="KW-1185">Reference proteome</keyword>